<keyword evidence="6" id="KW-0238">DNA-binding</keyword>
<comment type="caution">
    <text evidence="9">The sequence shown here is derived from an EMBL/GenBank/DDBJ whole genome shotgun (WGS) entry which is preliminary data.</text>
</comment>
<dbReference type="EC" id="3.4.-.-" evidence="8"/>
<sequence>MCGRYAHWTGETRLVSEFGIDKVMDELPGPDYNVAPTDEVPAVLVRTDRETGEPQRRLAPLRWGLVPSWAKDPKIGARMINARVETVAEKPAFRKAFATRRCLLPADGYYEWYATEPARPGGKPGKQPFFVRNADHSLLAMAGLYEFWRDPSRADDDPQAWLRTCTVITTTATDAVGQIHDRMPLLVAPENRGRWLDPAISEPAELLDLIGVGTELEAYAVSRAVGNVANNGPELVEPLPDADDAPERLF</sequence>
<evidence type="ECO:0000256" key="8">
    <source>
        <dbReference type="RuleBase" id="RU364100"/>
    </source>
</evidence>
<keyword evidence="2 8" id="KW-0645">Protease</keyword>
<dbReference type="Gene3D" id="3.90.1680.10">
    <property type="entry name" value="SOS response associated peptidase-like"/>
    <property type="match status" value="1"/>
</dbReference>
<dbReference type="GO" id="GO:0106300">
    <property type="term" value="P:protein-DNA covalent cross-linking repair"/>
    <property type="evidence" value="ECO:0007669"/>
    <property type="project" value="InterPro"/>
</dbReference>
<dbReference type="PANTHER" id="PTHR13604:SF0">
    <property type="entry name" value="ABASIC SITE PROCESSING PROTEIN HMCES"/>
    <property type="match status" value="1"/>
</dbReference>
<accession>A0A7Z0D6D0</accession>
<keyword evidence="10" id="KW-1185">Reference proteome</keyword>
<organism evidence="9 10">
    <name type="scientific">Naumannella cuiyingiana</name>
    <dbReference type="NCBI Taxonomy" id="1347891"/>
    <lineage>
        <taxon>Bacteria</taxon>
        <taxon>Bacillati</taxon>
        <taxon>Actinomycetota</taxon>
        <taxon>Actinomycetes</taxon>
        <taxon>Propionibacteriales</taxon>
        <taxon>Propionibacteriaceae</taxon>
        <taxon>Naumannella</taxon>
    </lineage>
</organism>
<dbReference type="Proteomes" id="UP000527616">
    <property type="component" value="Unassembled WGS sequence"/>
</dbReference>
<keyword evidence="4 8" id="KW-0378">Hydrolase</keyword>
<dbReference type="GO" id="GO:0016829">
    <property type="term" value="F:lyase activity"/>
    <property type="evidence" value="ECO:0007669"/>
    <property type="project" value="UniProtKB-KW"/>
</dbReference>
<evidence type="ECO:0000256" key="7">
    <source>
        <dbReference type="ARBA" id="ARBA00023239"/>
    </source>
</evidence>
<dbReference type="AlphaFoldDB" id="A0A7Z0D6D0"/>
<protein>
    <recommendedName>
        <fullName evidence="8">Abasic site processing protein</fullName>
        <ecNumber evidence="8">3.4.-.-</ecNumber>
    </recommendedName>
</protein>
<evidence type="ECO:0000256" key="6">
    <source>
        <dbReference type="ARBA" id="ARBA00023125"/>
    </source>
</evidence>
<keyword evidence="7" id="KW-0456">Lyase</keyword>
<dbReference type="GO" id="GO:0003697">
    <property type="term" value="F:single-stranded DNA binding"/>
    <property type="evidence" value="ECO:0007669"/>
    <property type="project" value="InterPro"/>
</dbReference>
<dbReference type="GO" id="GO:0008233">
    <property type="term" value="F:peptidase activity"/>
    <property type="evidence" value="ECO:0007669"/>
    <property type="project" value="UniProtKB-KW"/>
</dbReference>
<evidence type="ECO:0000256" key="2">
    <source>
        <dbReference type="ARBA" id="ARBA00022670"/>
    </source>
</evidence>
<gene>
    <name evidence="9" type="ORF">GGQ54_000306</name>
</gene>
<dbReference type="InterPro" id="IPR003738">
    <property type="entry name" value="SRAP"/>
</dbReference>
<keyword evidence="3" id="KW-0227">DNA damage</keyword>
<dbReference type="PANTHER" id="PTHR13604">
    <property type="entry name" value="DC12-RELATED"/>
    <property type="match status" value="1"/>
</dbReference>
<comment type="similarity">
    <text evidence="1 8">Belongs to the SOS response-associated peptidase family.</text>
</comment>
<name>A0A7Z0D6D0_9ACTN</name>
<dbReference type="GO" id="GO:0006508">
    <property type="term" value="P:proteolysis"/>
    <property type="evidence" value="ECO:0007669"/>
    <property type="project" value="UniProtKB-KW"/>
</dbReference>
<evidence type="ECO:0000313" key="10">
    <source>
        <dbReference type="Proteomes" id="UP000527616"/>
    </source>
</evidence>
<dbReference type="SUPFAM" id="SSF143081">
    <property type="entry name" value="BB1717-like"/>
    <property type="match status" value="1"/>
</dbReference>
<reference evidence="9 10" key="1">
    <citation type="submission" date="2020-07" db="EMBL/GenBank/DDBJ databases">
        <title>Sequencing the genomes of 1000 actinobacteria strains.</title>
        <authorList>
            <person name="Klenk H.-P."/>
        </authorList>
    </citation>
    <scope>NUCLEOTIDE SEQUENCE [LARGE SCALE GENOMIC DNA]</scope>
    <source>
        <strain evidence="9 10">DSM 103164</strain>
    </source>
</reference>
<dbReference type="RefSeq" id="WP_179443778.1">
    <property type="nucleotide sequence ID" value="NZ_JACBZS010000001.1"/>
</dbReference>
<evidence type="ECO:0000313" key="9">
    <source>
        <dbReference type="EMBL" id="NYI69746.1"/>
    </source>
</evidence>
<proteinExistence type="inferred from homology"/>
<dbReference type="Pfam" id="PF02586">
    <property type="entry name" value="SRAP"/>
    <property type="match status" value="1"/>
</dbReference>
<keyword evidence="5" id="KW-0190">Covalent protein-DNA linkage</keyword>
<dbReference type="InterPro" id="IPR036590">
    <property type="entry name" value="SRAP-like"/>
</dbReference>
<dbReference type="EMBL" id="JACBZS010000001">
    <property type="protein sequence ID" value="NYI69746.1"/>
    <property type="molecule type" value="Genomic_DNA"/>
</dbReference>
<evidence type="ECO:0000256" key="4">
    <source>
        <dbReference type="ARBA" id="ARBA00022801"/>
    </source>
</evidence>
<evidence type="ECO:0000256" key="1">
    <source>
        <dbReference type="ARBA" id="ARBA00008136"/>
    </source>
</evidence>
<evidence type="ECO:0000256" key="3">
    <source>
        <dbReference type="ARBA" id="ARBA00022763"/>
    </source>
</evidence>
<evidence type="ECO:0000256" key="5">
    <source>
        <dbReference type="ARBA" id="ARBA00023124"/>
    </source>
</evidence>